<dbReference type="EMBL" id="JRKL02006004">
    <property type="protein sequence ID" value="KAF3949567.1"/>
    <property type="molecule type" value="Genomic_DNA"/>
</dbReference>
<proteinExistence type="predicted"/>
<reference evidence="2" key="1">
    <citation type="submission" date="2020-03" db="EMBL/GenBank/DDBJ databases">
        <title>Castanea mollissima Vanexum genome sequencing.</title>
        <authorList>
            <person name="Staton M."/>
        </authorList>
    </citation>
    <scope>NUCLEOTIDE SEQUENCE</scope>
    <source>
        <tissue evidence="2">Leaf</tissue>
    </source>
</reference>
<dbReference type="PANTHER" id="PTHR47481">
    <property type="match status" value="1"/>
</dbReference>
<gene>
    <name evidence="2" type="ORF">CMV_024575</name>
</gene>
<evidence type="ECO:0000313" key="3">
    <source>
        <dbReference type="Proteomes" id="UP000737018"/>
    </source>
</evidence>
<comment type="caution">
    <text evidence="2">The sequence shown here is derived from an EMBL/GenBank/DDBJ whole genome shotgun (WGS) entry which is preliminary data.</text>
</comment>
<evidence type="ECO:0000256" key="1">
    <source>
        <dbReference type="SAM" id="MobiDB-lite"/>
    </source>
</evidence>
<accession>A0A8J4QE16</accession>
<organism evidence="2 3">
    <name type="scientific">Castanea mollissima</name>
    <name type="common">Chinese chestnut</name>
    <dbReference type="NCBI Taxonomy" id="60419"/>
    <lineage>
        <taxon>Eukaryota</taxon>
        <taxon>Viridiplantae</taxon>
        <taxon>Streptophyta</taxon>
        <taxon>Embryophyta</taxon>
        <taxon>Tracheophyta</taxon>
        <taxon>Spermatophyta</taxon>
        <taxon>Magnoliopsida</taxon>
        <taxon>eudicotyledons</taxon>
        <taxon>Gunneridae</taxon>
        <taxon>Pentapetalae</taxon>
        <taxon>rosids</taxon>
        <taxon>fabids</taxon>
        <taxon>Fagales</taxon>
        <taxon>Fagaceae</taxon>
        <taxon>Castanea</taxon>
    </lineage>
</organism>
<dbReference type="Proteomes" id="UP000737018">
    <property type="component" value="Unassembled WGS sequence"/>
</dbReference>
<dbReference type="AlphaFoldDB" id="A0A8J4QE16"/>
<sequence length="203" mass="21907">MGPEYDPFVTSVTTCVEPLSIDELYGHLLARENRLEQHHNVAVEAFPSANLTSKSQPSCGRGSRGSPPSSGGRNNFAFSRGHRGRGRGGRPTSYPFIGPHSSGPSSGIARPTYQVCNKMGHTALQCYNRLNHAYHGESSSSQLAAFVASSPPSADYNWFLNTGATNHLTSDLSNLNLQFEEYVGTDQVHVGSSFGTHPLLRAE</sequence>
<dbReference type="OrthoDB" id="1845088at2759"/>
<feature type="region of interest" description="Disordered" evidence="1">
    <location>
        <begin position="46"/>
        <end position="107"/>
    </location>
</feature>
<protein>
    <submittedName>
        <fullName evidence="2">Uncharacterized protein</fullName>
    </submittedName>
</protein>
<feature type="compositionally biased region" description="Low complexity" evidence="1">
    <location>
        <begin position="98"/>
        <end position="107"/>
    </location>
</feature>
<feature type="compositionally biased region" description="Low complexity" evidence="1">
    <location>
        <begin position="57"/>
        <end position="73"/>
    </location>
</feature>
<dbReference type="PANTHER" id="PTHR47481:SF22">
    <property type="entry name" value="RETROTRANSPOSON GAG DOMAIN-CONTAINING PROTEIN"/>
    <property type="match status" value="1"/>
</dbReference>
<evidence type="ECO:0000313" key="2">
    <source>
        <dbReference type="EMBL" id="KAF3949567.1"/>
    </source>
</evidence>
<name>A0A8J4QE16_9ROSI</name>
<keyword evidence="3" id="KW-1185">Reference proteome</keyword>